<dbReference type="AlphaFoldDB" id="C6A1D2"/>
<dbReference type="PANTHER" id="PTHR47779">
    <property type="entry name" value="SYNTHASE (CCG-9), PUTATIVE (AFU_ORTHOLOGUE AFUA_3G12100)-RELATED"/>
    <property type="match status" value="1"/>
</dbReference>
<evidence type="ECO:0000256" key="6">
    <source>
        <dbReference type="ARBA" id="ARBA00023277"/>
    </source>
</evidence>
<evidence type="ECO:0000313" key="9">
    <source>
        <dbReference type="EMBL" id="ACS89427.1"/>
    </source>
</evidence>
<keyword evidence="4" id="KW-0328">Glycosyltransferase</keyword>
<evidence type="ECO:0000256" key="5">
    <source>
        <dbReference type="ARBA" id="ARBA00022679"/>
    </source>
</evidence>
<sequence>MKGGMKMYEVTKFGGEGKKLGDYVGIIGEEGLDRVKEKVEKLQGKSFVHVNSTSFGGGVAEILHNLVPLMRDVGLDTRWFVIEGANEFFNVTKSFHNALQGNKELELTEEMKNLYLKTNKKNAEDLDLSDFDYILIHDPQPAPLIEFYEKKQPWIWRCHIDLSDPNLEYWKFLKQFVAKYDKYIFHMEEYVQEDLDKNKVVIMPPSIDPLSEKNIELSKAEILKILERFDIDPERPIMTQVARFDPWKGVFDVIDVYRKVKEKIPDVQLLLVGVMAHDDPEGWIYFEKTLRKLGEDYDVKVLTNLTGVHAREVNAFQRASDVILQMSIKEGFGLTVTEAMWKEKPVIGRAVGGIKLQIIDGETGFLVKNIEEAAEKAIYLIKHPETVKDMGKKAKEWVKENFIITKHLERYLDLLNSF</sequence>
<evidence type="ECO:0000256" key="3">
    <source>
        <dbReference type="ARBA" id="ARBA00022526"/>
    </source>
</evidence>
<dbReference type="Pfam" id="PF21269">
    <property type="entry name" value="TreT_GT1"/>
    <property type="match status" value="1"/>
</dbReference>
<dbReference type="NCBIfam" id="NF041139">
    <property type="entry name" value="TreT_Thcocales"/>
    <property type="match status" value="1"/>
</dbReference>
<comment type="subunit">
    <text evidence="2">Homodimer.</text>
</comment>
<keyword evidence="3" id="KW-0313">Glucose metabolism</keyword>
<dbReference type="STRING" id="604354.TSIB_0361"/>
<evidence type="ECO:0000256" key="4">
    <source>
        <dbReference type="ARBA" id="ARBA00022676"/>
    </source>
</evidence>
<dbReference type="KEGG" id="tsi:TSIB_0361"/>
<feature type="domain" description="Trehalose synthase N-terminal" evidence="8">
    <location>
        <begin position="49"/>
        <end position="192"/>
    </location>
</feature>
<gene>
    <name evidence="9" type="ordered locus">TSIB_0361</name>
</gene>
<keyword evidence="5" id="KW-0808">Transferase</keyword>
<evidence type="ECO:0000259" key="7">
    <source>
        <dbReference type="Pfam" id="PF00534"/>
    </source>
</evidence>
<dbReference type="Gene3D" id="3.40.50.2000">
    <property type="entry name" value="Glycogen Phosphorylase B"/>
    <property type="match status" value="2"/>
</dbReference>
<reference evidence="9 10" key="1">
    <citation type="journal article" date="2009" name="Appl. Environ. Microbiol.">
        <title>Metabolic versatility and indigenous origin of the archaeon Thermococcus sibiricus, isolated from a siberian oil reservoir, as revealed by genome analysis.</title>
        <authorList>
            <person name="Mardanov A.V."/>
            <person name="Ravin N.V."/>
            <person name="Svetlitchnyi V.A."/>
            <person name="Beletsky A.V."/>
            <person name="Miroshnichenko M.L."/>
            <person name="Bonch-Osmolovskaya E.A."/>
            <person name="Skryabin K.G."/>
        </authorList>
    </citation>
    <scope>NUCLEOTIDE SEQUENCE [LARGE SCALE GENOMIC DNA]</scope>
    <source>
        <strain evidence="10">DSM 12597 / MM 739</strain>
    </source>
</reference>
<comment type="similarity">
    <text evidence="1">Belongs to the glycosyltransferase group 1 family. Glycosyltransferase 4 subfamily.</text>
</comment>
<dbReference type="SUPFAM" id="SSF53756">
    <property type="entry name" value="UDP-Glycosyltransferase/glycogen phosphorylase"/>
    <property type="match status" value="1"/>
</dbReference>
<organism evidence="9 10">
    <name type="scientific">Thermococcus sibiricus (strain DSM 12597 / MM 739)</name>
    <dbReference type="NCBI Taxonomy" id="604354"/>
    <lineage>
        <taxon>Archaea</taxon>
        <taxon>Methanobacteriati</taxon>
        <taxon>Methanobacteriota</taxon>
        <taxon>Thermococci</taxon>
        <taxon>Thermococcales</taxon>
        <taxon>Thermococcaceae</taxon>
        <taxon>Thermococcus</taxon>
    </lineage>
</organism>
<dbReference type="InterPro" id="IPR049438">
    <property type="entry name" value="TreT_GT1"/>
</dbReference>
<feature type="domain" description="Glycosyl transferase family 1" evidence="7">
    <location>
        <begin position="227"/>
        <end position="397"/>
    </location>
</feature>
<keyword evidence="10" id="KW-1185">Reference proteome</keyword>
<proteinExistence type="inferred from homology"/>
<dbReference type="CAZy" id="GT4">
    <property type="family name" value="Glycosyltransferase Family 4"/>
</dbReference>
<evidence type="ECO:0000313" key="10">
    <source>
        <dbReference type="Proteomes" id="UP000009079"/>
    </source>
</evidence>
<evidence type="ECO:0000259" key="8">
    <source>
        <dbReference type="Pfam" id="PF21269"/>
    </source>
</evidence>
<dbReference type="InterPro" id="IPR001296">
    <property type="entry name" value="Glyco_trans_1"/>
</dbReference>
<protein>
    <submittedName>
        <fullName evidence="9">Trehalose synthase</fullName>
    </submittedName>
</protein>
<dbReference type="Proteomes" id="UP000009079">
    <property type="component" value="Chromosome"/>
</dbReference>
<dbReference type="InterPro" id="IPR052078">
    <property type="entry name" value="Trehalose_Metab_GTase"/>
</dbReference>
<accession>C6A1D2</accession>
<evidence type="ECO:0000256" key="2">
    <source>
        <dbReference type="ARBA" id="ARBA00011738"/>
    </source>
</evidence>
<dbReference type="GO" id="GO:0016757">
    <property type="term" value="F:glycosyltransferase activity"/>
    <property type="evidence" value="ECO:0007669"/>
    <property type="project" value="UniProtKB-KW"/>
</dbReference>
<dbReference type="HOGENOM" id="CLU_045353_0_0_2"/>
<evidence type="ECO:0000256" key="1">
    <source>
        <dbReference type="ARBA" id="ARBA00009481"/>
    </source>
</evidence>
<name>C6A1D2_THESM</name>
<keyword evidence="6" id="KW-0119">Carbohydrate metabolism</keyword>
<dbReference type="eggNOG" id="arCOG01407">
    <property type="taxonomic scope" value="Archaea"/>
</dbReference>
<dbReference type="InterPro" id="IPR053462">
    <property type="entry name" value="Trehalose_synthase_GT"/>
</dbReference>
<dbReference type="EMBL" id="CP001463">
    <property type="protein sequence ID" value="ACS89427.1"/>
    <property type="molecule type" value="Genomic_DNA"/>
</dbReference>
<dbReference type="PANTHER" id="PTHR47779:SF1">
    <property type="entry name" value="SYNTHASE (CCG-9), PUTATIVE (AFU_ORTHOLOGUE AFUA_3G12100)-RELATED"/>
    <property type="match status" value="1"/>
</dbReference>
<dbReference type="GO" id="GO:0006006">
    <property type="term" value="P:glucose metabolic process"/>
    <property type="evidence" value="ECO:0007669"/>
    <property type="project" value="UniProtKB-KW"/>
</dbReference>
<dbReference type="Pfam" id="PF00534">
    <property type="entry name" value="Glycos_transf_1"/>
    <property type="match status" value="1"/>
</dbReference>